<dbReference type="RefSeq" id="WP_092174605.1">
    <property type="nucleotide sequence ID" value="NZ_FNZH01000003.1"/>
</dbReference>
<dbReference type="STRING" id="1416801.SAMN05192553_103721"/>
<dbReference type="GO" id="GO:0008781">
    <property type="term" value="F:N-acylneuraminate cytidylyltransferase activity"/>
    <property type="evidence" value="ECO:0007669"/>
    <property type="project" value="TreeGrafter"/>
</dbReference>
<dbReference type="EMBL" id="FNZH01000003">
    <property type="protein sequence ID" value="SEJ40581.1"/>
    <property type="molecule type" value="Genomic_DNA"/>
</dbReference>
<keyword evidence="2" id="KW-1185">Reference proteome</keyword>
<dbReference type="CDD" id="cd02513">
    <property type="entry name" value="CMP-NeuAc_Synthase"/>
    <property type="match status" value="1"/>
</dbReference>
<dbReference type="SUPFAM" id="SSF53448">
    <property type="entry name" value="Nucleotide-diphospho-sugar transferases"/>
    <property type="match status" value="1"/>
</dbReference>
<dbReference type="PANTHER" id="PTHR21485:SF6">
    <property type="entry name" value="N-ACYLNEURAMINATE CYTIDYLYLTRANSFERASE-RELATED"/>
    <property type="match status" value="1"/>
</dbReference>
<dbReference type="Gene3D" id="3.90.550.10">
    <property type="entry name" value="Spore Coat Polysaccharide Biosynthesis Protein SpsA, Chain A"/>
    <property type="match status" value="1"/>
</dbReference>
<organism evidence="1 2">
    <name type="scientific">Cyclobacterium xiamenense</name>
    <dbReference type="NCBI Taxonomy" id="1297121"/>
    <lineage>
        <taxon>Bacteria</taxon>
        <taxon>Pseudomonadati</taxon>
        <taxon>Bacteroidota</taxon>
        <taxon>Cytophagia</taxon>
        <taxon>Cytophagales</taxon>
        <taxon>Cyclobacteriaceae</taxon>
        <taxon>Cyclobacterium</taxon>
    </lineage>
</organism>
<dbReference type="InterPro" id="IPR029044">
    <property type="entry name" value="Nucleotide-diphossugar_trans"/>
</dbReference>
<dbReference type="Pfam" id="PF02348">
    <property type="entry name" value="CTP_transf_3"/>
    <property type="match status" value="1"/>
</dbReference>
<proteinExistence type="predicted"/>
<evidence type="ECO:0000313" key="1">
    <source>
        <dbReference type="EMBL" id="SEJ40581.1"/>
    </source>
</evidence>
<dbReference type="Proteomes" id="UP000199403">
    <property type="component" value="Unassembled WGS sequence"/>
</dbReference>
<reference evidence="2" key="1">
    <citation type="submission" date="2016-10" db="EMBL/GenBank/DDBJ databases">
        <authorList>
            <person name="Varghese N."/>
            <person name="Submissions S."/>
        </authorList>
    </citation>
    <scope>NUCLEOTIDE SEQUENCE [LARGE SCALE GENOMIC DNA]</scope>
    <source>
        <strain evidence="2">IBRC-M 10761</strain>
    </source>
</reference>
<protein>
    <submittedName>
        <fullName evidence="1">N-acylneuraminate cytidylyltransferase/CMP-N,N'-diacetyllegionaminic acid synthase</fullName>
    </submittedName>
</protein>
<name>A0A1H6YH45_9BACT</name>
<gene>
    <name evidence="1" type="ORF">SAMN05192553_103721</name>
</gene>
<dbReference type="PANTHER" id="PTHR21485">
    <property type="entry name" value="HAD SUPERFAMILY MEMBERS CMAS AND KDSC"/>
    <property type="match status" value="1"/>
</dbReference>
<keyword evidence="1" id="KW-0808">Transferase</keyword>
<keyword evidence="1" id="KW-0548">Nucleotidyltransferase</keyword>
<sequence>MLALIPARGGSKRLENKNIRALNGKPLIAYSIEAAIAAIGVSRVVVNTDDMEIAEVAKNYGAEVPFMRPDYLALDSSKSNDVFRFVLNELYRTEGVSYNELVVLQPTSPLRESEDIDNAIKLFSLKNADSVISYCQEHHPIKWHKYITEENKFLNIFDKSIGNMQDGRTSYFPNGAIYILKSDLIFKDLQYTDNSYAFIMDRNKSVDVDTIEDFEFAEWIIKRKNHQL</sequence>
<dbReference type="InterPro" id="IPR050793">
    <property type="entry name" value="CMP-NeuNAc_synthase"/>
</dbReference>
<dbReference type="AlphaFoldDB" id="A0A1H6YH45"/>
<dbReference type="InterPro" id="IPR003329">
    <property type="entry name" value="Cytidylyl_trans"/>
</dbReference>
<evidence type="ECO:0000313" key="2">
    <source>
        <dbReference type="Proteomes" id="UP000199403"/>
    </source>
</evidence>
<accession>A0A1H6YH45</accession>
<dbReference type="OrthoDB" id="9805604at2"/>